<gene>
    <name evidence="5" type="ordered locus">Dshi_3576</name>
</gene>
<dbReference type="STRING" id="398580.Dshi_3576"/>
<dbReference type="HOGENOM" id="CLU_660287_0_0_5"/>
<accession>A8LQ69</accession>
<dbReference type="CAZy" id="GT2">
    <property type="family name" value="Glycosyltransferase Family 2"/>
</dbReference>
<comment type="similarity">
    <text evidence="1">Belongs to the glycosyltransferase 2 family.</text>
</comment>
<dbReference type="InterPro" id="IPR001173">
    <property type="entry name" value="Glyco_trans_2-like"/>
</dbReference>
<dbReference type="PANTHER" id="PTHR43179">
    <property type="entry name" value="RHAMNOSYLTRANSFERASE WBBL"/>
    <property type="match status" value="1"/>
</dbReference>
<evidence type="ECO:0000256" key="3">
    <source>
        <dbReference type="ARBA" id="ARBA00022679"/>
    </source>
</evidence>
<evidence type="ECO:0000259" key="4">
    <source>
        <dbReference type="Pfam" id="PF00535"/>
    </source>
</evidence>
<dbReference type="PANTHER" id="PTHR43179:SF12">
    <property type="entry name" value="GALACTOFURANOSYLTRANSFERASE GLFT2"/>
    <property type="match status" value="1"/>
</dbReference>
<dbReference type="Proteomes" id="UP000006833">
    <property type="component" value="Chromosome"/>
</dbReference>
<evidence type="ECO:0000256" key="1">
    <source>
        <dbReference type="ARBA" id="ARBA00006739"/>
    </source>
</evidence>
<dbReference type="Gene3D" id="3.90.550.10">
    <property type="entry name" value="Spore Coat Polysaccharide Biosynthesis Protein SpsA, Chain A"/>
    <property type="match status" value="1"/>
</dbReference>
<reference evidence="6" key="1">
    <citation type="journal article" date="2010" name="ISME J.">
        <title>The complete genome sequence of the algal symbiont Dinoroseobacter shibae: a hitchhiker's guide to life in the sea.</title>
        <authorList>
            <person name="Wagner-Dobler I."/>
            <person name="Ballhausen B."/>
            <person name="Berger M."/>
            <person name="Brinkhoff T."/>
            <person name="Buchholz I."/>
            <person name="Bunk B."/>
            <person name="Cypionka H."/>
            <person name="Daniel R."/>
            <person name="Drepper T."/>
            <person name="Gerdts G."/>
            <person name="Hahnke S."/>
            <person name="Han C."/>
            <person name="Jahn D."/>
            <person name="Kalhoefer D."/>
            <person name="Kiss H."/>
            <person name="Klenk H.P."/>
            <person name="Kyrpides N."/>
            <person name="Liebl W."/>
            <person name="Liesegang H."/>
            <person name="Meincke L."/>
            <person name="Pati A."/>
            <person name="Petersen J."/>
            <person name="Piekarski T."/>
            <person name="Pommerenke C."/>
            <person name="Pradella S."/>
            <person name="Pukall R."/>
            <person name="Rabus R."/>
            <person name="Stackebrandt E."/>
            <person name="Thole S."/>
            <person name="Thompson L."/>
            <person name="Tielen P."/>
            <person name="Tomasch J."/>
            <person name="von Jan M."/>
            <person name="Wanphrut N."/>
            <person name="Wichels A."/>
            <person name="Zech H."/>
            <person name="Simon M."/>
        </authorList>
    </citation>
    <scope>NUCLEOTIDE SEQUENCE [LARGE SCALE GENOMIC DNA]</scope>
    <source>
        <strain evidence="6">DSM 16493 / NCIMB 14021 / DFL 12</strain>
    </source>
</reference>
<dbReference type="GO" id="GO:0016757">
    <property type="term" value="F:glycosyltransferase activity"/>
    <property type="evidence" value="ECO:0007669"/>
    <property type="project" value="UniProtKB-KW"/>
</dbReference>
<dbReference type="KEGG" id="dsh:Dshi_3576"/>
<dbReference type="AlphaFoldDB" id="A8LQ69"/>
<keyword evidence="6" id="KW-1185">Reference proteome</keyword>
<evidence type="ECO:0000313" key="5">
    <source>
        <dbReference type="EMBL" id="ABV95309.1"/>
    </source>
</evidence>
<proteinExistence type="inferred from homology"/>
<keyword evidence="2" id="KW-0328">Glycosyltransferase</keyword>
<evidence type="ECO:0000256" key="2">
    <source>
        <dbReference type="ARBA" id="ARBA00022676"/>
    </source>
</evidence>
<evidence type="ECO:0000313" key="6">
    <source>
        <dbReference type="Proteomes" id="UP000006833"/>
    </source>
</evidence>
<keyword evidence="3 5" id="KW-0808">Transferase</keyword>
<name>A8LQ69_DINSH</name>
<sequence length="410" mass="43277">MTPQASVVIVSRGRGPELARCLLSLEFQTCPRFEVIVVGDRAAQQAVVAGPGLARVGFAPFEAANIAAARNAGVAAARAPVVAFLDDDAVAEPCWLAGLIAALQVPGVGLAAGYVRGPDGLAFQWRGEWLTPDGLSRPMTPVPEVPGHVFAQDGAVPGAMGTNFAVAAKALRAVGGFDARFRYFLDESDLVLRLAAAGQGVAYAPRAQVHHSLAPGPYRRADRLPRSLVAVGRSAALFAATHAPDAVADAVAAHRERQRMRLVRAMVAGRCLPDQVWSLLRSFDRGVAQANRVPVPPPETSFEKAGRLFSQDAAARNASAGAVEAVWLIAQGRGDPCAFAAAERAAEAGGVATVVIPAGRLSRPQVVFRAPGLWLHNLPLSKRQMTANRHVLDHLQAEYSDIRVGNHVRI</sequence>
<dbReference type="SUPFAM" id="SSF53448">
    <property type="entry name" value="Nucleotide-diphospho-sugar transferases"/>
    <property type="match status" value="1"/>
</dbReference>
<dbReference type="EMBL" id="CP000830">
    <property type="protein sequence ID" value="ABV95309.1"/>
    <property type="molecule type" value="Genomic_DNA"/>
</dbReference>
<dbReference type="InterPro" id="IPR029044">
    <property type="entry name" value="Nucleotide-diphossugar_trans"/>
</dbReference>
<dbReference type="eggNOG" id="COG1216">
    <property type="taxonomic scope" value="Bacteria"/>
</dbReference>
<feature type="domain" description="Glycosyltransferase 2-like" evidence="4">
    <location>
        <begin position="6"/>
        <end position="150"/>
    </location>
</feature>
<dbReference type="Pfam" id="PF00535">
    <property type="entry name" value="Glycos_transf_2"/>
    <property type="match status" value="1"/>
</dbReference>
<dbReference type="OrthoDB" id="153025at2"/>
<protein>
    <submittedName>
        <fullName evidence="5">Glycosyl transferase</fullName>
    </submittedName>
</protein>
<organism evidence="5 6">
    <name type="scientific">Dinoroseobacter shibae (strain DSM 16493 / NCIMB 14021 / DFL 12)</name>
    <dbReference type="NCBI Taxonomy" id="398580"/>
    <lineage>
        <taxon>Bacteria</taxon>
        <taxon>Pseudomonadati</taxon>
        <taxon>Pseudomonadota</taxon>
        <taxon>Alphaproteobacteria</taxon>
        <taxon>Rhodobacterales</taxon>
        <taxon>Roseobacteraceae</taxon>
        <taxon>Dinoroseobacter</taxon>
    </lineage>
</organism>
<dbReference type="RefSeq" id="WP_012180232.1">
    <property type="nucleotide sequence ID" value="NC_009952.1"/>
</dbReference>